<evidence type="ECO:0000313" key="2">
    <source>
        <dbReference type="Proteomes" id="UP000632339"/>
    </source>
</evidence>
<gene>
    <name evidence="1" type="ORF">GCM10010967_21450</name>
</gene>
<dbReference type="RefSeq" id="WP_229207951.1">
    <property type="nucleotide sequence ID" value="NZ_BMLI01000001.1"/>
</dbReference>
<keyword evidence="2" id="KW-1185">Reference proteome</keyword>
<proteinExistence type="predicted"/>
<name>A0ABQ2HQ98_9BACT</name>
<dbReference type="Gene3D" id="2.60.120.10">
    <property type="entry name" value="Jelly Rolls"/>
    <property type="match status" value="1"/>
</dbReference>
<evidence type="ECO:0008006" key="3">
    <source>
        <dbReference type="Google" id="ProtNLM"/>
    </source>
</evidence>
<dbReference type="InterPro" id="IPR011051">
    <property type="entry name" value="RmlC_Cupin_sf"/>
</dbReference>
<accession>A0ABQ2HQ98</accession>
<protein>
    <recommendedName>
        <fullName evidence="3">Cupin domain-containing protein</fullName>
    </recommendedName>
</protein>
<reference evidence="2" key="1">
    <citation type="journal article" date="2019" name="Int. J. Syst. Evol. Microbiol.">
        <title>The Global Catalogue of Microorganisms (GCM) 10K type strain sequencing project: providing services to taxonomists for standard genome sequencing and annotation.</title>
        <authorList>
            <consortium name="The Broad Institute Genomics Platform"/>
            <consortium name="The Broad Institute Genome Sequencing Center for Infectious Disease"/>
            <person name="Wu L."/>
            <person name="Ma J."/>
        </authorList>
    </citation>
    <scope>NUCLEOTIDE SEQUENCE [LARGE SCALE GENOMIC DNA]</scope>
    <source>
        <strain evidence="2">CGMCC 1.6375</strain>
    </source>
</reference>
<comment type="caution">
    <text evidence="1">The sequence shown here is derived from an EMBL/GenBank/DDBJ whole genome shotgun (WGS) entry which is preliminary data.</text>
</comment>
<organism evidence="1 2">
    <name type="scientific">Dyadobacter beijingensis</name>
    <dbReference type="NCBI Taxonomy" id="365489"/>
    <lineage>
        <taxon>Bacteria</taxon>
        <taxon>Pseudomonadati</taxon>
        <taxon>Bacteroidota</taxon>
        <taxon>Cytophagia</taxon>
        <taxon>Cytophagales</taxon>
        <taxon>Spirosomataceae</taxon>
        <taxon>Dyadobacter</taxon>
    </lineage>
</organism>
<dbReference type="InterPro" id="IPR014710">
    <property type="entry name" value="RmlC-like_jellyroll"/>
</dbReference>
<dbReference type="EMBL" id="BMLI01000001">
    <property type="protein sequence ID" value="GGM88510.1"/>
    <property type="molecule type" value="Genomic_DNA"/>
</dbReference>
<evidence type="ECO:0000313" key="1">
    <source>
        <dbReference type="EMBL" id="GGM88510.1"/>
    </source>
</evidence>
<dbReference type="SUPFAM" id="SSF51182">
    <property type="entry name" value="RmlC-like cupins"/>
    <property type="match status" value="1"/>
</dbReference>
<dbReference type="Proteomes" id="UP000632339">
    <property type="component" value="Unassembled WGS sequence"/>
</dbReference>
<sequence length="132" mass="14837">MTMEIKSNHSTGNRPEGDRILDAPYVFTDIPMYLEQLRSEKSWTKNDRNAITVHKSGKVTIVIAILKSGAVLNDHSIDECLTFQVLSGELKVETEGRVFYTTTGQMMSFHARVAHSVKAMADSEILITTYKE</sequence>